<comment type="caution">
    <text evidence="5">The sequence shown here is derived from an EMBL/GenBank/DDBJ whole genome shotgun (WGS) entry which is preliminary data.</text>
</comment>
<protein>
    <submittedName>
        <fullName evidence="5">Peptidase M24A, methionine aminopeptidase, subfamily 2</fullName>
    </submittedName>
</protein>
<evidence type="ECO:0000259" key="4">
    <source>
        <dbReference type="Pfam" id="PF00557"/>
    </source>
</evidence>
<evidence type="ECO:0000256" key="3">
    <source>
        <dbReference type="ARBA" id="ARBA00022801"/>
    </source>
</evidence>
<dbReference type="SUPFAM" id="SSF55920">
    <property type="entry name" value="Creatinase/aminopeptidase"/>
    <property type="match status" value="1"/>
</dbReference>
<dbReference type="PANTHER" id="PTHR45777:SF2">
    <property type="entry name" value="METHIONINE AMINOPEPTIDASE 2"/>
    <property type="match status" value="1"/>
</dbReference>
<dbReference type="GO" id="GO:0005737">
    <property type="term" value="C:cytoplasm"/>
    <property type="evidence" value="ECO:0007669"/>
    <property type="project" value="TreeGrafter"/>
</dbReference>
<dbReference type="InterPro" id="IPR000994">
    <property type="entry name" value="Pept_M24"/>
</dbReference>
<keyword evidence="3" id="KW-0378">Hydrolase</keyword>
<dbReference type="EMBL" id="AZHE01000018">
    <property type="protein sequence ID" value="KHN96035.1"/>
    <property type="molecule type" value="Genomic_DNA"/>
</dbReference>
<proteinExistence type="predicted"/>
<dbReference type="STRING" id="1081103.A0A0B2WSV1"/>
<evidence type="ECO:0000313" key="6">
    <source>
        <dbReference type="Proteomes" id="UP000030816"/>
    </source>
</evidence>
<gene>
    <name evidence="5" type="ORF">MAM_06140</name>
</gene>
<keyword evidence="1 5" id="KW-0031">Aminopeptidase</keyword>
<dbReference type="InterPro" id="IPR050247">
    <property type="entry name" value="Met_Aminopeptidase_Type2"/>
</dbReference>
<dbReference type="GeneID" id="63740595"/>
<dbReference type="GO" id="GO:0006508">
    <property type="term" value="P:proteolysis"/>
    <property type="evidence" value="ECO:0007669"/>
    <property type="project" value="UniProtKB-KW"/>
</dbReference>
<dbReference type="HOGENOM" id="CLU_1337785_0_0_1"/>
<keyword evidence="6" id="KW-1185">Reference proteome</keyword>
<evidence type="ECO:0000256" key="1">
    <source>
        <dbReference type="ARBA" id="ARBA00022438"/>
    </source>
</evidence>
<keyword evidence="2" id="KW-0645">Protease</keyword>
<dbReference type="GO" id="GO:0008235">
    <property type="term" value="F:metalloexopeptidase activity"/>
    <property type="evidence" value="ECO:0007669"/>
    <property type="project" value="TreeGrafter"/>
</dbReference>
<dbReference type="InterPro" id="IPR036005">
    <property type="entry name" value="Creatinase/aminopeptidase-like"/>
</dbReference>
<dbReference type="OrthoDB" id="7848262at2759"/>
<evidence type="ECO:0000313" key="5">
    <source>
        <dbReference type="EMBL" id="KHN96035.1"/>
    </source>
</evidence>
<dbReference type="PANTHER" id="PTHR45777">
    <property type="entry name" value="METHIONINE AMINOPEPTIDASE 2"/>
    <property type="match status" value="1"/>
</dbReference>
<dbReference type="GO" id="GO:0004177">
    <property type="term" value="F:aminopeptidase activity"/>
    <property type="evidence" value="ECO:0007669"/>
    <property type="project" value="UniProtKB-KW"/>
</dbReference>
<reference evidence="5 6" key="1">
    <citation type="journal article" date="2014" name="Proc. Natl. Acad. Sci. U.S.A.">
        <title>Trajectory and genomic determinants of fungal-pathogen speciation and host adaptation.</title>
        <authorList>
            <person name="Hu X."/>
            <person name="Xiao G."/>
            <person name="Zheng P."/>
            <person name="Shang Y."/>
            <person name="Su Y."/>
            <person name="Zhang X."/>
            <person name="Liu X."/>
            <person name="Zhan S."/>
            <person name="St Leger R.J."/>
            <person name="Wang C."/>
        </authorList>
    </citation>
    <scope>NUCLEOTIDE SEQUENCE [LARGE SCALE GENOMIC DNA]</scope>
    <source>
        <strain evidence="5 6">ARSEF 1941</strain>
    </source>
</reference>
<feature type="domain" description="Peptidase M24" evidence="4">
    <location>
        <begin position="31"/>
        <end position="131"/>
    </location>
</feature>
<name>A0A0B2WSV1_METAS</name>
<evidence type="ECO:0000256" key="2">
    <source>
        <dbReference type="ARBA" id="ARBA00022670"/>
    </source>
</evidence>
<organism evidence="5 6">
    <name type="scientific">Metarhizium album (strain ARSEF 1941)</name>
    <dbReference type="NCBI Taxonomy" id="1081103"/>
    <lineage>
        <taxon>Eukaryota</taxon>
        <taxon>Fungi</taxon>
        <taxon>Dikarya</taxon>
        <taxon>Ascomycota</taxon>
        <taxon>Pezizomycotina</taxon>
        <taxon>Sordariomycetes</taxon>
        <taxon>Hypocreomycetidae</taxon>
        <taxon>Hypocreales</taxon>
        <taxon>Clavicipitaceae</taxon>
        <taxon>Metarhizium</taxon>
    </lineage>
</organism>
<dbReference type="Gene3D" id="3.90.230.10">
    <property type="entry name" value="Creatinase/methionine aminopeptidase superfamily"/>
    <property type="match status" value="1"/>
</dbReference>
<dbReference type="Pfam" id="PF00557">
    <property type="entry name" value="Peptidase_M24"/>
    <property type="match status" value="1"/>
</dbReference>
<sequence>MAVALCRDEMDLEIEAFGELVHLTASAPRRATRKWVQESVKPGQTPTEIAAGVEDSGRALLDKTGLEPGRGLQSGPAFSTGLSLNHCVAHHTTKPGHKDVVPRHRDVMKVDFGVRVNGWIVDGAFTMSFDPTYDKLLAERGKTYPVKPTVPSARNSDQTKMDEGDVFAIETFGSPGRGFIRDGASLARAMSSPRSASLSPPELGD</sequence>
<accession>A0A0B2WSV1</accession>
<dbReference type="RefSeq" id="XP_040677101.1">
    <property type="nucleotide sequence ID" value="XM_040824938.1"/>
</dbReference>
<dbReference type="AlphaFoldDB" id="A0A0B2WSV1"/>
<dbReference type="Proteomes" id="UP000030816">
    <property type="component" value="Unassembled WGS sequence"/>
</dbReference>